<protein>
    <submittedName>
        <fullName evidence="2">Uncharacterized protein</fullName>
    </submittedName>
</protein>
<dbReference type="AlphaFoldDB" id="A0A7U2NR75"/>
<evidence type="ECO:0000313" key="2">
    <source>
        <dbReference type="EMBL" id="QRD07439.1"/>
    </source>
</evidence>
<dbReference type="VEuPathDB" id="FungiDB:JI435_424380"/>
<keyword evidence="1" id="KW-0812">Transmembrane</keyword>
<keyword evidence="1" id="KW-1133">Transmembrane helix</keyword>
<feature type="non-terminal residue" evidence="2">
    <location>
        <position position="1"/>
    </location>
</feature>
<accession>A0A7U2NR75</accession>
<keyword evidence="3" id="KW-1185">Reference proteome</keyword>
<evidence type="ECO:0000313" key="3">
    <source>
        <dbReference type="Proteomes" id="UP000663193"/>
    </source>
</evidence>
<name>A0A7U2NR75_PHANO</name>
<keyword evidence="1" id="KW-0472">Membrane</keyword>
<organism evidence="2 3">
    <name type="scientific">Phaeosphaeria nodorum (strain SN15 / ATCC MYA-4574 / FGSC 10173)</name>
    <name type="common">Glume blotch fungus</name>
    <name type="synonym">Parastagonospora nodorum</name>
    <dbReference type="NCBI Taxonomy" id="321614"/>
    <lineage>
        <taxon>Eukaryota</taxon>
        <taxon>Fungi</taxon>
        <taxon>Dikarya</taxon>
        <taxon>Ascomycota</taxon>
        <taxon>Pezizomycotina</taxon>
        <taxon>Dothideomycetes</taxon>
        <taxon>Pleosporomycetidae</taxon>
        <taxon>Pleosporales</taxon>
        <taxon>Pleosporineae</taxon>
        <taxon>Phaeosphaeriaceae</taxon>
        <taxon>Parastagonospora</taxon>
    </lineage>
</organism>
<dbReference type="Proteomes" id="UP000663193">
    <property type="component" value="Chromosome 22"/>
</dbReference>
<dbReference type="EMBL" id="CP069044">
    <property type="protein sequence ID" value="QRD07439.1"/>
    <property type="molecule type" value="Genomic_DNA"/>
</dbReference>
<sequence length="98" mass="10850">HAVAVTDLSIHANMTISRAPPSRPHTFAFPAFHHYIYKSCGIVPQLYSEFYLRGGGVFIPSSHHSLPGVVVIFPLCPLCGTIFFSNMPILSFCLYTHT</sequence>
<evidence type="ECO:0000256" key="1">
    <source>
        <dbReference type="SAM" id="Phobius"/>
    </source>
</evidence>
<reference evidence="3" key="1">
    <citation type="journal article" date="2021" name="BMC Genomics">
        <title>Chromosome-level genome assembly and manually-curated proteome of model necrotroph Parastagonospora nodorum Sn15 reveals a genome-wide trove of candidate effector homologs, and redundancy of virulence-related functions within an accessory chromosome.</title>
        <authorList>
            <person name="Bertazzoni S."/>
            <person name="Jones D.A.B."/>
            <person name="Phan H.T."/>
            <person name="Tan K.-C."/>
            <person name="Hane J.K."/>
        </authorList>
    </citation>
    <scope>NUCLEOTIDE SEQUENCE [LARGE SCALE GENOMIC DNA]</scope>
    <source>
        <strain evidence="3">SN15 / ATCC MYA-4574 / FGSC 10173)</strain>
    </source>
</reference>
<feature type="transmembrane region" description="Helical" evidence="1">
    <location>
        <begin position="71"/>
        <end position="95"/>
    </location>
</feature>
<proteinExistence type="predicted"/>
<gene>
    <name evidence="2" type="ORF">JI435_424380</name>
</gene>